<evidence type="ECO:0000256" key="4">
    <source>
        <dbReference type="ARBA" id="ARBA00022989"/>
    </source>
</evidence>
<name>A0A060DZ87_9PROT</name>
<dbReference type="GO" id="GO:0015658">
    <property type="term" value="F:branched-chain amino acid transmembrane transporter activity"/>
    <property type="evidence" value="ECO:0007669"/>
    <property type="project" value="InterPro"/>
</dbReference>
<feature type="transmembrane region" description="Helical" evidence="6">
    <location>
        <begin position="28"/>
        <end position="47"/>
    </location>
</feature>
<dbReference type="EMBL" id="POWG01000022">
    <property type="protein sequence ID" value="PNQ97190.1"/>
    <property type="molecule type" value="Genomic_DNA"/>
</dbReference>
<dbReference type="Pfam" id="PF02653">
    <property type="entry name" value="BPD_transp_2"/>
    <property type="match status" value="1"/>
</dbReference>
<dbReference type="PANTHER" id="PTHR30482:SF20">
    <property type="entry name" value="HIGH-AFFINITY BRANCHED-CHAIN AMINO ACID TRANSPORT SYSTEM PERMEASE PROTEIN LIVM"/>
    <property type="match status" value="1"/>
</dbReference>
<keyword evidence="5 6" id="KW-0472">Membrane</keyword>
<evidence type="ECO:0000256" key="6">
    <source>
        <dbReference type="SAM" id="Phobius"/>
    </source>
</evidence>
<evidence type="ECO:0000313" key="10">
    <source>
        <dbReference type="Proteomes" id="UP000236268"/>
    </source>
</evidence>
<gene>
    <name evidence="7" type="ORF">ABAZ39_30065</name>
    <name evidence="8" type="ORF">C1S70_20040</name>
</gene>
<evidence type="ECO:0000313" key="9">
    <source>
        <dbReference type="Proteomes" id="UP000027186"/>
    </source>
</evidence>
<feature type="transmembrane region" description="Helical" evidence="6">
    <location>
        <begin position="307"/>
        <end position="326"/>
    </location>
</feature>
<comment type="subcellular location">
    <subcellularLocation>
        <location evidence="1">Cell membrane</location>
        <topology evidence="1">Multi-pass membrane protein</topology>
    </subcellularLocation>
</comment>
<dbReference type="KEGG" id="abq:ABAZ39_30065"/>
<evidence type="ECO:0000256" key="3">
    <source>
        <dbReference type="ARBA" id="ARBA00022692"/>
    </source>
</evidence>
<dbReference type="PANTHER" id="PTHR30482">
    <property type="entry name" value="HIGH-AFFINITY BRANCHED-CHAIN AMINO ACID TRANSPORT SYSTEM PERMEASE"/>
    <property type="match status" value="1"/>
</dbReference>
<dbReference type="GO" id="GO:0005886">
    <property type="term" value="C:plasma membrane"/>
    <property type="evidence" value="ECO:0007669"/>
    <property type="project" value="UniProtKB-SubCell"/>
</dbReference>
<reference evidence="7 9" key="1">
    <citation type="journal article" date="2014" name="Genome Announc.">
        <title>Complete Genome Sequence of the Model Rhizosphere Strain Azospirillum brasilense Az39, Successfully Applied in Agriculture.</title>
        <authorList>
            <person name="Rivera D."/>
            <person name="Revale S."/>
            <person name="Molina R."/>
            <person name="Gualpa J."/>
            <person name="Puente M."/>
            <person name="Maroniche G."/>
            <person name="Paris G."/>
            <person name="Baker D."/>
            <person name="Clavijo B."/>
            <person name="McLay K."/>
            <person name="Spaepen S."/>
            <person name="Perticari A."/>
            <person name="Vazquez M."/>
            <person name="Wisniewski-Dye F."/>
            <person name="Watkins C."/>
            <person name="Martinez-Abarca F."/>
            <person name="Vanderleyden J."/>
            <person name="Cassan F."/>
        </authorList>
    </citation>
    <scope>NUCLEOTIDE SEQUENCE [LARGE SCALE GENOMIC DNA]</scope>
    <source>
        <strain evidence="7 9">Az39</strain>
        <plasmid evidence="7">AbAZ39_p4</plasmid>
    </source>
</reference>
<dbReference type="Proteomes" id="UP000236268">
    <property type="component" value="Unassembled WGS sequence"/>
</dbReference>
<accession>A0A060DZ87</accession>
<dbReference type="InterPro" id="IPR043428">
    <property type="entry name" value="LivM-like"/>
</dbReference>
<dbReference type="RefSeq" id="WP_040137878.1">
    <property type="nucleotide sequence ID" value="NZ_CP007797.1"/>
</dbReference>
<feature type="transmembrane region" description="Helical" evidence="6">
    <location>
        <begin position="182"/>
        <end position="199"/>
    </location>
</feature>
<feature type="transmembrane region" description="Helical" evidence="6">
    <location>
        <begin position="269"/>
        <end position="295"/>
    </location>
</feature>
<dbReference type="AlphaFoldDB" id="A0A060DZ87"/>
<evidence type="ECO:0000313" key="8">
    <source>
        <dbReference type="EMBL" id="PNQ97190.1"/>
    </source>
</evidence>
<protein>
    <submittedName>
        <fullName evidence="7">Branched-chain amino acid ABC transporter permease</fullName>
    </submittedName>
</protein>
<feature type="transmembrane region" description="Helical" evidence="6">
    <location>
        <begin position="105"/>
        <end position="127"/>
    </location>
</feature>
<reference evidence="8 10" key="2">
    <citation type="submission" date="2018-01" db="EMBL/GenBank/DDBJ databases">
        <title>Whole genome sequence of Azospirillum brasilense REC3 isolated from strawberry roots.</title>
        <authorList>
            <person name="Fontana C.A."/>
            <person name="Salazar S.M."/>
            <person name="Bassi D."/>
            <person name="Puglisi E."/>
            <person name="Lovaisa N.C."/>
            <person name="Toffoli L.M."/>
            <person name="Pedraza R."/>
            <person name="Cocconcelli P.S."/>
        </authorList>
    </citation>
    <scope>NUCLEOTIDE SEQUENCE [LARGE SCALE GENOMIC DNA]</scope>
    <source>
        <strain evidence="8 10">REC3</strain>
        <plasmid evidence="8">p12unnamed</plasmid>
    </source>
</reference>
<proteinExistence type="predicted"/>
<keyword evidence="2" id="KW-1003">Cell membrane</keyword>
<keyword evidence="3 6" id="KW-0812">Transmembrane</keyword>
<evidence type="ECO:0000256" key="5">
    <source>
        <dbReference type="ARBA" id="ARBA00023136"/>
    </source>
</evidence>
<dbReference type="CDD" id="cd06581">
    <property type="entry name" value="TM_PBP1_LivM_like"/>
    <property type="match status" value="1"/>
</dbReference>
<accession>A0A2K1FXC0</accession>
<feature type="transmembrane region" description="Helical" evidence="6">
    <location>
        <begin position="78"/>
        <end position="99"/>
    </location>
</feature>
<sequence length="355" mass="37376">MDVNVPDARLMPATLAPPAAFSGRGRRFAWTLLLLAVAFGAVPAAIVGTGSSYLAQIAITTMIFVILSASLNHVTGTAGLLSIGHAAFYGIGAYAAALLSTKLGLPFIVTLPAAGLIAALFGFLVALPTMRLVSIYFAVATLGIGEMIYVVLLNWVDVTRGPMGIRGIPPISLFGWQADTLLSRYLAVAVIAVACVWVLHRLTHSYYGNALRALREDDQCADSMGINVERLKIESFVVATFFAGIAGALLAHTSAYIAPDNFRFMESILILAMVVVGGLGSLPGAVVGALFMIVLPEALRDIGDYRMIAVGATMFLSILLLPKGMLAEGTALGFVRRSFSRGWATIAGGTPVGWK</sequence>
<feature type="transmembrane region" description="Helical" evidence="6">
    <location>
        <begin position="53"/>
        <end position="71"/>
    </location>
</feature>
<dbReference type="EMBL" id="CP007797">
    <property type="protein sequence ID" value="AIB16104.1"/>
    <property type="molecule type" value="Genomic_DNA"/>
</dbReference>
<keyword evidence="7" id="KW-0614">Plasmid</keyword>
<evidence type="ECO:0000313" key="7">
    <source>
        <dbReference type="EMBL" id="AIB16104.1"/>
    </source>
</evidence>
<evidence type="ECO:0000256" key="2">
    <source>
        <dbReference type="ARBA" id="ARBA00022475"/>
    </source>
</evidence>
<geneLocation type="plasmid" evidence="7 9">
    <name>AbAZ39_p4</name>
</geneLocation>
<feature type="transmembrane region" description="Helical" evidence="6">
    <location>
        <begin position="236"/>
        <end position="257"/>
    </location>
</feature>
<evidence type="ECO:0000256" key="1">
    <source>
        <dbReference type="ARBA" id="ARBA00004651"/>
    </source>
</evidence>
<keyword evidence="4 6" id="KW-1133">Transmembrane helix</keyword>
<dbReference type="InterPro" id="IPR001851">
    <property type="entry name" value="ABC_transp_permease"/>
</dbReference>
<geneLocation type="plasmid" evidence="8">
    <name>p12unnamed</name>
</geneLocation>
<dbReference type="OrthoDB" id="9804361at2"/>
<feature type="transmembrane region" description="Helical" evidence="6">
    <location>
        <begin position="134"/>
        <end position="156"/>
    </location>
</feature>
<dbReference type="Proteomes" id="UP000027186">
    <property type="component" value="Plasmid AbAZ39_p4"/>
</dbReference>
<organism evidence="7 9">
    <name type="scientific">Azospirillum argentinense</name>
    <dbReference type="NCBI Taxonomy" id="2970906"/>
    <lineage>
        <taxon>Bacteria</taxon>
        <taxon>Pseudomonadati</taxon>
        <taxon>Pseudomonadota</taxon>
        <taxon>Alphaproteobacteria</taxon>
        <taxon>Rhodospirillales</taxon>
        <taxon>Azospirillaceae</taxon>
        <taxon>Azospirillum</taxon>
    </lineage>
</organism>